<evidence type="ECO:0000256" key="3">
    <source>
        <dbReference type="ARBA" id="ARBA00023001"/>
    </source>
</evidence>
<keyword evidence="4 7" id="KW-0119">Carbohydrate metabolism</keyword>
<dbReference type="Gene3D" id="2.60.40.710">
    <property type="entry name" value="Endoglucanase-like"/>
    <property type="match status" value="1"/>
</dbReference>
<dbReference type="InterPro" id="IPR018087">
    <property type="entry name" value="Glyco_hydro_5_CS"/>
</dbReference>
<evidence type="ECO:0000313" key="11">
    <source>
        <dbReference type="EMBL" id="GHO55716.1"/>
    </source>
</evidence>
<evidence type="ECO:0000259" key="10">
    <source>
        <dbReference type="PROSITE" id="PS51172"/>
    </source>
</evidence>
<evidence type="ECO:0000256" key="9">
    <source>
        <dbReference type="SAM" id="Phobius"/>
    </source>
</evidence>
<keyword evidence="3 7" id="KW-0136">Cellulose degradation</keyword>
<organism evidence="11 12">
    <name type="scientific">Ktedonobacter robiniae</name>
    <dbReference type="NCBI Taxonomy" id="2778365"/>
    <lineage>
        <taxon>Bacteria</taxon>
        <taxon>Bacillati</taxon>
        <taxon>Chloroflexota</taxon>
        <taxon>Ktedonobacteria</taxon>
        <taxon>Ktedonobacterales</taxon>
        <taxon>Ktedonobacteraceae</taxon>
        <taxon>Ktedonobacter</taxon>
    </lineage>
</organism>
<dbReference type="InterPro" id="IPR001956">
    <property type="entry name" value="CBM3"/>
</dbReference>
<dbReference type="EC" id="3.2.1.4" evidence="7"/>
<dbReference type="InterPro" id="IPR036966">
    <property type="entry name" value="CBM3_sf"/>
</dbReference>
<accession>A0ABQ3USE7</accession>
<keyword evidence="12" id="KW-1185">Reference proteome</keyword>
<evidence type="ECO:0000256" key="2">
    <source>
        <dbReference type="ARBA" id="ARBA00022801"/>
    </source>
</evidence>
<dbReference type="Proteomes" id="UP000654345">
    <property type="component" value="Unassembled WGS sequence"/>
</dbReference>
<reference evidence="11 12" key="1">
    <citation type="journal article" date="2021" name="Int. J. Syst. Evol. Microbiol.">
        <title>Reticulibacter mediterranei gen. nov., sp. nov., within the new family Reticulibacteraceae fam. nov., and Ktedonospora formicarum gen. nov., sp. nov., Ktedonobacter robiniae sp. nov., Dictyobacter formicarum sp. nov. and Dictyobacter arantiisoli sp. nov., belonging to the class Ktedonobacteria.</title>
        <authorList>
            <person name="Yabe S."/>
            <person name="Zheng Y."/>
            <person name="Wang C.M."/>
            <person name="Sakai Y."/>
            <person name="Abe K."/>
            <person name="Yokota A."/>
            <person name="Donadio S."/>
            <person name="Cavaletti L."/>
            <person name="Monciardini P."/>
        </authorList>
    </citation>
    <scope>NUCLEOTIDE SEQUENCE [LARGE SCALE GENOMIC DNA]</scope>
    <source>
        <strain evidence="11 12">SOSP1-30</strain>
    </source>
</reference>
<dbReference type="PROSITE" id="PS51172">
    <property type="entry name" value="CBM3"/>
    <property type="match status" value="1"/>
</dbReference>
<comment type="similarity">
    <text evidence="7">Belongs to the glycosyl hydrolase 5 (cellulase A) family.</text>
</comment>
<sequence>MTHNADGSESFDHASPTEPFLPHQPTAPPRQARGVSRAVLVGLAILLVGSLLLLSLGLLKNTLFPSTTASSVGTGVWHTDGSQIYDAQNRPVRIAGVNWSGFETETLVVHGLATRNYKDMLDQIKAQHYNTLRLPYTNHLFDANNAPTGIDYTKNQELSGLRGLQLLDKIVEYASQIGLHIILDRHRPGATQQEPLWYTTQYPESRWIADWQMLAQHYKDNSMVIGADLHNEPRAPACWGCGDPKLDWQQAAQRAGNAILAVNPNWLIFVEGVECYPDPNADKQVPGNCSWWGSNLKGVATHPVQLQVAHRLVYSVHDYPVSVYPQLWFKDPSFPHNLSAIWDSYWGYIQKQGIAPVWVGEFGTRLQNAQDKQWLTSLVSYLGRGVNGINWTFWSWNPDSVDTGGLLQDDWTYINQEKQNYLQPILYPFDQASLSQAPPAPTPHPAPSPISGQHIELYYQSGNGSGPIVNQIQPQLKLVNTGAAPLDLSTVTIRYWYTPDSAQAQQTWCDYATPGCEHINQHIVLLSPPRASADSYLELSFAPGTGNLQPGDNTGEIKFRFNKTDWSNYNESNDYSFNAHSTSYQLAPYITVYIQGHLVWGSEPA</sequence>
<comment type="catalytic activity">
    <reaction evidence="1 7">
        <text>Endohydrolysis of (1-&gt;4)-beta-D-glucosidic linkages in cellulose, lichenin and cereal beta-D-glucans.</text>
        <dbReference type="EC" id="3.2.1.4"/>
    </reaction>
</comment>
<protein>
    <recommendedName>
        <fullName evidence="7">Endoglucanase</fullName>
        <ecNumber evidence="7">3.2.1.4</ecNumber>
    </recommendedName>
</protein>
<gene>
    <name evidence="11" type="ORF">KSB_41910</name>
</gene>
<feature type="domain" description="CBM3" evidence="10">
    <location>
        <begin position="452"/>
        <end position="605"/>
    </location>
</feature>
<dbReference type="EMBL" id="BNJG01000001">
    <property type="protein sequence ID" value="GHO55716.1"/>
    <property type="molecule type" value="Genomic_DNA"/>
</dbReference>
<evidence type="ECO:0000256" key="7">
    <source>
        <dbReference type="RuleBase" id="RU361153"/>
    </source>
</evidence>
<dbReference type="SUPFAM" id="SSF49384">
    <property type="entry name" value="Carbohydrate-binding domain"/>
    <property type="match status" value="1"/>
</dbReference>
<evidence type="ECO:0000313" key="12">
    <source>
        <dbReference type="Proteomes" id="UP000654345"/>
    </source>
</evidence>
<dbReference type="SUPFAM" id="SSF51445">
    <property type="entry name" value="(Trans)glycosidases"/>
    <property type="match status" value="1"/>
</dbReference>
<evidence type="ECO:0000256" key="8">
    <source>
        <dbReference type="SAM" id="MobiDB-lite"/>
    </source>
</evidence>
<comment type="caution">
    <text evidence="11">The sequence shown here is derived from an EMBL/GenBank/DDBJ whole genome shotgun (WGS) entry which is preliminary data.</text>
</comment>
<name>A0ABQ3USE7_9CHLR</name>
<keyword evidence="9" id="KW-1133">Transmembrane helix</keyword>
<evidence type="ECO:0000256" key="1">
    <source>
        <dbReference type="ARBA" id="ARBA00000966"/>
    </source>
</evidence>
<evidence type="ECO:0000256" key="4">
    <source>
        <dbReference type="ARBA" id="ARBA00023277"/>
    </source>
</evidence>
<feature type="region of interest" description="Disordered" evidence="8">
    <location>
        <begin position="1"/>
        <end position="29"/>
    </location>
</feature>
<dbReference type="PROSITE" id="PS00659">
    <property type="entry name" value="GLYCOSYL_HYDROL_F5"/>
    <property type="match status" value="1"/>
</dbReference>
<dbReference type="RefSeq" id="WP_201372276.1">
    <property type="nucleotide sequence ID" value="NZ_BNJG01000001.1"/>
</dbReference>
<evidence type="ECO:0000256" key="5">
    <source>
        <dbReference type="ARBA" id="ARBA00023295"/>
    </source>
</evidence>
<proteinExistence type="inferred from homology"/>
<keyword evidence="9" id="KW-0472">Membrane</keyword>
<dbReference type="Pfam" id="PF00150">
    <property type="entry name" value="Cellulase"/>
    <property type="match status" value="1"/>
</dbReference>
<feature type="transmembrane region" description="Helical" evidence="9">
    <location>
        <begin position="38"/>
        <end position="59"/>
    </location>
</feature>
<dbReference type="PANTHER" id="PTHR35923">
    <property type="entry name" value="MAJOR EXTRACELLULAR ENDOGLUCANASE"/>
    <property type="match status" value="1"/>
</dbReference>
<keyword evidence="5 7" id="KW-0326">Glycosidase</keyword>
<keyword evidence="2 7" id="KW-0378">Hydrolase</keyword>
<keyword evidence="6 7" id="KW-0624">Polysaccharide degradation</keyword>
<dbReference type="Gene3D" id="3.20.20.80">
    <property type="entry name" value="Glycosidases"/>
    <property type="match status" value="1"/>
</dbReference>
<dbReference type="InterPro" id="IPR008965">
    <property type="entry name" value="CBM2/CBM3_carb-bd_dom_sf"/>
</dbReference>
<evidence type="ECO:0000256" key="6">
    <source>
        <dbReference type="ARBA" id="ARBA00023326"/>
    </source>
</evidence>
<dbReference type="InterPro" id="IPR017853">
    <property type="entry name" value="GH"/>
</dbReference>
<dbReference type="InterPro" id="IPR001547">
    <property type="entry name" value="Glyco_hydro_5"/>
</dbReference>
<keyword evidence="9" id="KW-0812">Transmembrane</keyword>
<dbReference type="Pfam" id="PF00942">
    <property type="entry name" value="CBM_3"/>
    <property type="match status" value="1"/>
</dbReference>
<dbReference type="SMART" id="SM01067">
    <property type="entry name" value="CBM_3"/>
    <property type="match status" value="1"/>
</dbReference>
<dbReference type="PANTHER" id="PTHR35923:SF2">
    <property type="entry name" value="ENDOGLUCANASE"/>
    <property type="match status" value="1"/>
</dbReference>